<feature type="transmembrane region" description="Helical" evidence="2">
    <location>
        <begin position="170"/>
        <end position="190"/>
    </location>
</feature>
<dbReference type="AlphaFoldDB" id="A0A1L3MXV9"/>
<dbReference type="GO" id="GO:0005886">
    <property type="term" value="C:plasma membrane"/>
    <property type="evidence" value="ECO:0007669"/>
    <property type="project" value="UniProtKB-SubCell"/>
</dbReference>
<dbReference type="Pfam" id="PF14089">
    <property type="entry name" value="KbaA"/>
    <property type="match status" value="1"/>
</dbReference>
<name>A0A1L3MXV9_9BACI</name>
<keyword evidence="4" id="KW-1185">Reference proteome</keyword>
<feature type="transmembrane region" description="Helical" evidence="2">
    <location>
        <begin position="115"/>
        <end position="135"/>
    </location>
</feature>
<dbReference type="EMBL" id="CP016020">
    <property type="protein sequence ID" value="APH07179.1"/>
    <property type="molecule type" value="Genomic_DNA"/>
</dbReference>
<reference evidence="3 4" key="1">
    <citation type="journal article" date="2016" name="Sci. Rep.">
        <title>Complete genome sequence and transcriptomic analysis of a novel marine strain Bacillus weihaiensis reveals the mechanism of brown algae degradation.</title>
        <authorList>
            <person name="Zhu Y."/>
            <person name="Chen P."/>
            <person name="Bao Y."/>
            <person name="Men Y."/>
            <person name="Zeng Y."/>
            <person name="Yang J."/>
            <person name="Sun J."/>
            <person name="Sun Y."/>
        </authorList>
    </citation>
    <scope>NUCLEOTIDE SEQUENCE [LARGE SCALE GENOMIC DNA]</scope>
    <source>
        <strain evidence="3 4">Alg07</strain>
    </source>
</reference>
<dbReference type="OrthoDB" id="2374256at2"/>
<feature type="transmembrane region" description="Helical" evidence="2">
    <location>
        <begin position="7"/>
        <end position="28"/>
    </location>
</feature>
<dbReference type="GO" id="GO:0045881">
    <property type="term" value="P:positive regulation of sporulation resulting in formation of a cellular spore"/>
    <property type="evidence" value="ECO:0007669"/>
    <property type="project" value="InterPro"/>
</dbReference>
<comment type="subcellular location">
    <subcellularLocation>
        <location evidence="1">Cell membrane</location>
    </subcellularLocation>
</comment>
<feature type="transmembrane region" description="Helical" evidence="2">
    <location>
        <begin position="48"/>
        <end position="71"/>
    </location>
</feature>
<evidence type="ECO:0000313" key="3">
    <source>
        <dbReference type="EMBL" id="APH07179.1"/>
    </source>
</evidence>
<evidence type="ECO:0000313" key="4">
    <source>
        <dbReference type="Proteomes" id="UP000181936"/>
    </source>
</evidence>
<dbReference type="GO" id="GO:0030435">
    <property type="term" value="P:sporulation resulting in formation of a cellular spore"/>
    <property type="evidence" value="ECO:0007669"/>
    <property type="project" value="UniProtKB-KW"/>
</dbReference>
<gene>
    <name evidence="3" type="ORF">A9C19_18980</name>
</gene>
<feature type="transmembrane region" description="Helical" evidence="2">
    <location>
        <begin position="144"/>
        <end position="164"/>
    </location>
</feature>
<dbReference type="PIRSF" id="PIRSF029886">
    <property type="entry name" value="KBAA"/>
    <property type="match status" value="1"/>
</dbReference>
<organism evidence="3 4">
    <name type="scientific">Bacillus weihaiensis</name>
    <dbReference type="NCBI Taxonomy" id="1547283"/>
    <lineage>
        <taxon>Bacteria</taxon>
        <taxon>Bacillati</taxon>
        <taxon>Bacillota</taxon>
        <taxon>Bacilli</taxon>
        <taxon>Bacillales</taxon>
        <taxon>Bacillaceae</taxon>
        <taxon>Bacillus</taxon>
    </lineage>
</organism>
<keyword evidence="2" id="KW-0812">Transmembrane</keyword>
<dbReference type="Proteomes" id="UP000181936">
    <property type="component" value="Chromosome"/>
</dbReference>
<proteinExistence type="predicted"/>
<feature type="transmembrane region" description="Helical" evidence="2">
    <location>
        <begin position="83"/>
        <end position="103"/>
    </location>
</feature>
<dbReference type="RefSeq" id="WP_072581959.1">
    <property type="nucleotide sequence ID" value="NZ_CP016020.1"/>
</dbReference>
<keyword evidence="1" id="KW-1003">Cell membrane</keyword>
<keyword evidence="1 2" id="KW-0472">Membrane</keyword>
<dbReference type="SMART" id="SM01251">
    <property type="entry name" value="KbaA"/>
    <property type="match status" value="1"/>
</dbReference>
<keyword evidence="1" id="KW-0749">Sporulation</keyword>
<sequence>MKSRNWVRLFLSTLLVGGITSGIIGFILRWGEYKELFIHFDVIEILSILTWLFGVGLIFSVISQMGFFAYLTIHRFGLGIFRSYWGLVQVILIIFVLFDLVYFRYQFFAEAEEAVTSYLLVAGYVFIFALIVAMVKRRDTNKEAFIPAVFFMIVVTTIEWFPALRVNEESWLFFMLIPIQICNAYQLLMLPRFLQNKKS</sequence>
<comment type="function">
    <text evidence="1">Involved in the activation of the KinB signaling pathway of sporulation.</text>
</comment>
<keyword evidence="2" id="KW-1133">Transmembrane helix</keyword>
<dbReference type="InterPro" id="IPR024164">
    <property type="entry name" value="KinB-signalling_activ"/>
</dbReference>
<accession>A0A1L3MXV9</accession>
<protein>
    <recommendedName>
        <fullName evidence="1">KinB-signaling pathway activation protein</fullName>
    </recommendedName>
</protein>
<dbReference type="KEGG" id="bwh:A9C19_18980"/>
<dbReference type="STRING" id="1547283.A9C19_18980"/>
<evidence type="ECO:0000256" key="2">
    <source>
        <dbReference type="SAM" id="Phobius"/>
    </source>
</evidence>
<evidence type="ECO:0000256" key="1">
    <source>
        <dbReference type="PIRNR" id="PIRNR029886"/>
    </source>
</evidence>